<dbReference type="SUPFAM" id="SSF53756">
    <property type="entry name" value="UDP-Glycosyltransferase/glycogen phosphorylase"/>
    <property type="match status" value="1"/>
</dbReference>
<proteinExistence type="predicted"/>
<evidence type="ECO:0000313" key="3">
    <source>
        <dbReference type="Proteomes" id="UP001501456"/>
    </source>
</evidence>
<feature type="domain" description="Glycosyl transferase family 1" evidence="1">
    <location>
        <begin position="165"/>
        <end position="319"/>
    </location>
</feature>
<dbReference type="EMBL" id="BAABBI010000001">
    <property type="protein sequence ID" value="GAA3784398.1"/>
    <property type="molecule type" value="Genomic_DNA"/>
</dbReference>
<dbReference type="InterPro" id="IPR001296">
    <property type="entry name" value="Glyco_trans_1"/>
</dbReference>
<evidence type="ECO:0000313" key="2">
    <source>
        <dbReference type="EMBL" id="GAA3784398.1"/>
    </source>
</evidence>
<dbReference type="Gene3D" id="3.40.50.2000">
    <property type="entry name" value="Glycogen Phosphorylase B"/>
    <property type="match status" value="2"/>
</dbReference>
<protein>
    <recommendedName>
        <fullName evidence="1">Glycosyl transferase family 1 domain-containing protein</fullName>
    </recommendedName>
</protein>
<name>A0ABP7H9W1_9FLAO</name>
<dbReference type="Pfam" id="PF00534">
    <property type="entry name" value="Glycos_transf_1"/>
    <property type="match status" value="1"/>
</dbReference>
<dbReference type="PANTHER" id="PTHR12526">
    <property type="entry name" value="GLYCOSYLTRANSFERASE"/>
    <property type="match status" value="1"/>
</dbReference>
<sequence>MKNVLYIGNKLSRQEHKNLTAIDVLGPALEKEGYKVLYASSKVNKLARLFDMLWHVAFKTKHVQVVLIDTYSTQNFYFALIVSQLCRIVRLPYIPILHGGNLVNRLKKSPKLSHLLFHNADVLVAPSLFMQQIFKDYGYDNITYIPNSISITKYPYLIKSFETLKLLWVRSFSHIYNPSLAIHVLKTLQDKGYSAELCMVGPDTGDGSYDQAKALASKLGVSVTFTGKLSKSMWIDLAANYNVFINTTNFDNMPVSVIEAMALGLPVVSTNVGGMPFLIDHDKNGLLVPPNNIDAFVNAIIQLKTKPEKSQQIAHNARQKVMHFDWQAVCNSWHKILQKDNL</sequence>
<gene>
    <name evidence="2" type="ORF">GCM10022271_15980</name>
</gene>
<evidence type="ECO:0000259" key="1">
    <source>
        <dbReference type="Pfam" id="PF00534"/>
    </source>
</evidence>
<dbReference type="CDD" id="cd03801">
    <property type="entry name" value="GT4_PimA-like"/>
    <property type="match status" value="1"/>
</dbReference>
<dbReference type="RefSeq" id="WP_344729131.1">
    <property type="nucleotide sequence ID" value="NZ_BAABBI010000001.1"/>
</dbReference>
<organism evidence="2 3">
    <name type="scientific">Corallibacter vietnamensis</name>
    <dbReference type="NCBI Taxonomy" id="904130"/>
    <lineage>
        <taxon>Bacteria</taxon>
        <taxon>Pseudomonadati</taxon>
        <taxon>Bacteroidota</taxon>
        <taxon>Flavobacteriia</taxon>
        <taxon>Flavobacteriales</taxon>
        <taxon>Flavobacteriaceae</taxon>
        <taxon>Corallibacter</taxon>
    </lineage>
</organism>
<comment type="caution">
    <text evidence="2">The sequence shown here is derived from an EMBL/GenBank/DDBJ whole genome shotgun (WGS) entry which is preliminary data.</text>
</comment>
<reference evidence="3" key="1">
    <citation type="journal article" date="2019" name="Int. J. Syst. Evol. Microbiol.">
        <title>The Global Catalogue of Microorganisms (GCM) 10K type strain sequencing project: providing services to taxonomists for standard genome sequencing and annotation.</title>
        <authorList>
            <consortium name="The Broad Institute Genomics Platform"/>
            <consortium name="The Broad Institute Genome Sequencing Center for Infectious Disease"/>
            <person name="Wu L."/>
            <person name="Ma J."/>
        </authorList>
    </citation>
    <scope>NUCLEOTIDE SEQUENCE [LARGE SCALE GENOMIC DNA]</scope>
    <source>
        <strain evidence="3">JCM 17525</strain>
    </source>
</reference>
<dbReference type="Proteomes" id="UP001501456">
    <property type="component" value="Unassembled WGS sequence"/>
</dbReference>
<keyword evidence="3" id="KW-1185">Reference proteome</keyword>
<accession>A0ABP7H9W1</accession>